<reference evidence="4" key="1">
    <citation type="submission" date="2020-06" db="EMBL/GenBank/DDBJ databases">
        <title>Thalassolituus marinus alknpb1M-1, a hydrocarbon-degrading bacterium isolated from the deep-sea overlying water using an in-situ strategy from the South China Sea basin.</title>
        <authorList>
            <person name="Dong C."/>
            <person name="Chen Y."/>
            <person name="Shao Z."/>
        </authorList>
    </citation>
    <scope>NUCLEOTIDE SEQUENCE [LARGE SCALE GENOMIC DNA]</scope>
    <source>
        <strain evidence="4">alknpb1M-1</strain>
    </source>
</reference>
<evidence type="ECO:0000256" key="1">
    <source>
        <dbReference type="SAM" id="Phobius"/>
    </source>
</evidence>
<keyword evidence="1" id="KW-0812">Transmembrane</keyword>
<feature type="domain" description="Type II secretion system protein GspB C-terminal" evidence="2">
    <location>
        <begin position="149"/>
        <end position="206"/>
    </location>
</feature>
<gene>
    <name evidence="3" type="ORF">HUF19_09315</name>
</gene>
<dbReference type="Proteomes" id="UP001065322">
    <property type="component" value="Chromosome"/>
</dbReference>
<keyword evidence="1" id="KW-0472">Membrane</keyword>
<evidence type="ECO:0000313" key="3">
    <source>
        <dbReference type="EMBL" id="UXD87621.1"/>
    </source>
</evidence>
<dbReference type="Pfam" id="PF16537">
    <property type="entry name" value="T2SSB"/>
    <property type="match status" value="1"/>
</dbReference>
<evidence type="ECO:0000259" key="2">
    <source>
        <dbReference type="Pfam" id="PF16537"/>
    </source>
</evidence>
<proteinExistence type="predicted"/>
<keyword evidence="4" id="KW-1185">Reference proteome</keyword>
<organism evidence="3 4">
    <name type="scientific">Thalassolituus hydrocarboniclasticus</name>
    <dbReference type="NCBI Taxonomy" id="2742796"/>
    <lineage>
        <taxon>Bacteria</taxon>
        <taxon>Pseudomonadati</taxon>
        <taxon>Pseudomonadota</taxon>
        <taxon>Gammaproteobacteria</taxon>
        <taxon>Oceanospirillales</taxon>
        <taxon>Oceanospirillaceae</taxon>
        <taxon>Thalassolituus</taxon>
    </lineage>
</organism>
<feature type="transmembrane region" description="Helical" evidence="1">
    <location>
        <begin position="45"/>
        <end position="62"/>
    </location>
</feature>
<dbReference type="RefSeq" id="WP_260996409.1">
    <property type="nucleotide sequence ID" value="NZ_CP054475.1"/>
</dbReference>
<accession>A0ABY6A9D2</accession>
<dbReference type="EMBL" id="CP054475">
    <property type="protein sequence ID" value="UXD87621.1"/>
    <property type="molecule type" value="Genomic_DNA"/>
</dbReference>
<evidence type="ECO:0000313" key="4">
    <source>
        <dbReference type="Proteomes" id="UP001065322"/>
    </source>
</evidence>
<name>A0ABY6A9D2_9GAMM</name>
<protein>
    <submittedName>
        <fullName evidence="3">General secretion pathway protein GspB</fullName>
    </submittedName>
</protein>
<keyword evidence="1" id="KW-1133">Transmembrane helix</keyword>
<dbReference type="InterPro" id="IPR032389">
    <property type="entry name" value="GspB_C"/>
</dbReference>
<sequence>MSYILDALKKSEQERQRQMNPSVSPPDVVVIAPPVSRAPASVNPLLFFFAILVALVLVFFGLQWSRQQSQNSPAEPAQTKADTVVAEPEIVQVQTQTELSVSPPPVIARPVTQPAIEAPASAVPEQVAATDRGAVDTRSLPPLAALRRIPQLMITGHIYSPVPEKRTVSMNNRQWNEGDFIAPGIILKEITPGGILLDVDGWPLHVGRSKGWQAVP</sequence>